<keyword evidence="2" id="KW-1185">Reference proteome</keyword>
<dbReference type="Proteomes" id="UP000576082">
    <property type="component" value="Unassembled WGS sequence"/>
</dbReference>
<accession>A0A7X9RTR2</accession>
<evidence type="ECO:0000313" key="1">
    <source>
        <dbReference type="EMBL" id="NME67714.1"/>
    </source>
</evidence>
<reference evidence="1 2" key="1">
    <citation type="submission" date="2020-04" db="EMBL/GenBank/DDBJ databases">
        <title>Flammeovirga sp. SR4, a novel species isolated from seawater.</title>
        <authorList>
            <person name="Wang X."/>
        </authorList>
    </citation>
    <scope>NUCLEOTIDE SEQUENCE [LARGE SCALE GENOMIC DNA]</scope>
    <source>
        <strain evidence="1 2">ATCC 23126</strain>
    </source>
</reference>
<protein>
    <submittedName>
        <fullName evidence="1">Uncharacterized protein</fullName>
    </submittedName>
</protein>
<comment type="caution">
    <text evidence="1">The sequence shown here is derived from an EMBL/GenBank/DDBJ whole genome shotgun (WGS) entry which is preliminary data.</text>
</comment>
<organism evidence="1 2">
    <name type="scientific">Flammeovirga aprica JL-4</name>
    <dbReference type="NCBI Taxonomy" id="694437"/>
    <lineage>
        <taxon>Bacteria</taxon>
        <taxon>Pseudomonadati</taxon>
        <taxon>Bacteroidota</taxon>
        <taxon>Cytophagia</taxon>
        <taxon>Cytophagales</taxon>
        <taxon>Flammeovirgaceae</taxon>
        <taxon>Flammeovirga</taxon>
    </lineage>
</organism>
<gene>
    <name evidence="1" type="ORF">HHU12_07025</name>
</gene>
<evidence type="ECO:0000313" key="2">
    <source>
        <dbReference type="Proteomes" id="UP000576082"/>
    </source>
</evidence>
<sequence>MNTKLRLLFILSCVILSTFGVSYGQISTSSLYIKGSALPSGLEKVKLIAADNSNFETILYATQSGEISFETMEGGQVGKSAENQLSVGGTSIALEVEGDHSLFHIHANLEEMSYEITEIKGLSVVTKFDKEGSDWGNTLPLAYSYENTVLSFEMPYSFLFQERYKILYPMIIG</sequence>
<dbReference type="RefSeq" id="WP_169656046.1">
    <property type="nucleotide sequence ID" value="NZ_JABANE010000014.1"/>
</dbReference>
<dbReference type="EMBL" id="JABANE010000014">
    <property type="protein sequence ID" value="NME67714.1"/>
    <property type="molecule type" value="Genomic_DNA"/>
</dbReference>
<proteinExistence type="predicted"/>
<name>A0A7X9RTR2_9BACT</name>
<dbReference type="AlphaFoldDB" id="A0A7X9RTR2"/>